<dbReference type="Proteomes" id="UP000760472">
    <property type="component" value="Unassembled WGS sequence"/>
</dbReference>
<dbReference type="InterPro" id="IPR001387">
    <property type="entry name" value="Cro/C1-type_HTH"/>
</dbReference>
<dbReference type="PROSITE" id="PS50943">
    <property type="entry name" value="HTH_CROC1"/>
    <property type="match status" value="1"/>
</dbReference>
<comment type="caution">
    <text evidence="2">The sequence shown here is derived from an EMBL/GenBank/DDBJ whole genome shotgun (WGS) entry which is preliminary data.</text>
</comment>
<proteinExistence type="predicted"/>
<gene>
    <name evidence="2" type="ORF">JW498_18170</name>
</gene>
<dbReference type="Gene3D" id="1.10.260.40">
    <property type="entry name" value="lambda repressor-like DNA-binding domains"/>
    <property type="match status" value="1"/>
</dbReference>
<dbReference type="SMART" id="SM00530">
    <property type="entry name" value="HTH_XRE"/>
    <property type="match status" value="1"/>
</dbReference>
<evidence type="ECO:0000313" key="2">
    <source>
        <dbReference type="EMBL" id="MBN0989300.1"/>
    </source>
</evidence>
<dbReference type="SUPFAM" id="SSF47413">
    <property type="entry name" value="lambda repressor-like DNA-binding domains"/>
    <property type="match status" value="1"/>
</dbReference>
<protein>
    <submittedName>
        <fullName evidence="2">Helix-turn-helix transcriptional regulator</fullName>
    </submittedName>
</protein>
<feature type="domain" description="HTH cro/C1-type" evidence="1">
    <location>
        <begin position="32"/>
        <end position="85"/>
    </location>
</feature>
<evidence type="ECO:0000259" key="1">
    <source>
        <dbReference type="PROSITE" id="PS50943"/>
    </source>
</evidence>
<dbReference type="InterPro" id="IPR010982">
    <property type="entry name" value="Lambda_DNA-bd_dom_sf"/>
</dbReference>
<organism evidence="2 3">
    <name type="scientific">Amphritea pacifica</name>
    <dbReference type="NCBI Taxonomy" id="2811233"/>
    <lineage>
        <taxon>Bacteria</taxon>
        <taxon>Pseudomonadati</taxon>
        <taxon>Pseudomonadota</taxon>
        <taxon>Gammaproteobacteria</taxon>
        <taxon>Oceanospirillales</taxon>
        <taxon>Oceanospirillaceae</taxon>
        <taxon>Amphritea</taxon>
    </lineage>
</organism>
<accession>A0ABS2WC56</accession>
<evidence type="ECO:0000313" key="3">
    <source>
        <dbReference type="Proteomes" id="UP000760472"/>
    </source>
</evidence>
<dbReference type="EMBL" id="JAFFZP010000037">
    <property type="protein sequence ID" value="MBN0989300.1"/>
    <property type="molecule type" value="Genomic_DNA"/>
</dbReference>
<dbReference type="Pfam" id="PF13443">
    <property type="entry name" value="HTH_26"/>
    <property type="match status" value="1"/>
</dbReference>
<dbReference type="RefSeq" id="WP_205214249.1">
    <property type="nucleotide sequence ID" value="NZ_JAFFZP010000037.1"/>
</dbReference>
<dbReference type="CDD" id="cd00093">
    <property type="entry name" value="HTH_XRE"/>
    <property type="match status" value="1"/>
</dbReference>
<keyword evidence="3" id="KW-1185">Reference proteome</keyword>
<sequence>MSMTDLSSSSVQRDACVSGDEHQQRENLFTLLKQALKARGFTYARLAAEMNMSELSIKRLFKEKDCKMSRLLEVCSIIGLSIDELIQMQQRFRHMPEYLPESVEAALAADKQLFLILILLVSQVDIPTVGSLMEVDQARLYLYLRELEKLGIIELRSGVGFRFRVSLPIQWRMGGQLADLIKGINKRYIAHCLDHEKDSEYAFTTASRLMSKSSVLQIQNHLRRVREEFDYLSSQDQMFYKVEELQFYKLVFGMGPFPVDVILADE</sequence>
<reference evidence="2 3" key="1">
    <citation type="submission" date="2021-02" db="EMBL/GenBank/DDBJ databases">
        <title>A novel species of genus Amphritea isolated from a fishpond in China.</title>
        <authorList>
            <person name="Lu H."/>
        </authorList>
    </citation>
    <scope>NUCLEOTIDE SEQUENCE [LARGE SCALE GENOMIC DNA]</scope>
    <source>
        <strain evidence="2 3">RP18W</strain>
    </source>
</reference>
<name>A0ABS2WC56_9GAMM</name>